<dbReference type="PROSITE" id="PS50043">
    <property type="entry name" value="HTH_LUXR_2"/>
    <property type="match status" value="1"/>
</dbReference>
<feature type="domain" description="HTH luxR-type" evidence="4">
    <location>
        <begin position="1"/>
        <end position="72"/>
    </location>
</feature>
<dbReference type="Pfam" id="PF00196">
    <property type="entry name" value="GerE"/>
    <property type="match status" value="1"/>
</dbReference>
<keyword evidence="1" id="KW-0805">Transcription regulation</keyword>
<dbReference type="GO" id="GO:0006355">
    <property type="term" value="P:regulation of DNA-templated transcription"/>
    <property type="evidence" value="ECO:0007669"/>
    <property type="project" value="InterPro"/>
</dbReference>
<dbReference type="InterPro" id="IPR036388">
    <property type="entry name" value="WH-like_DNA-bd_sf"/>
</dbReference>
<dbReference type="AlphaFoldDB" id="A0A6J4SID0"/>
<keyword evidence="3" id="KW-0804">Transcription</keyword>
<protein>
    <submittedName>
        <fullName evidence="5">Two-component transcriptional response regulator, LuxR family</fullName>
    </submittedName>
</protein>
<dbReference type="SMART" id="SM00421">
    <property type="entry name" value="HTH_LUXR"/>
    <property type="match status" value="1"/>
</dbReference>
<dbReference type="InterPro" id="IPR000792">
    <property type="entry name" value="Tscrpt_reg_LuxR_C"/>
</dbReference>
<dbReference type="EMBL" id="CADCVR010000063">
    <property type="protein sequence ID" value="CAA9500136.1"/>
    <property type="molecule type" value="Genomic_DNA"/>
</dbReference>
<dbReference type="SUPFAM" id="SSF46894">
    <property type="entry name" value="C-terminal effector domain of the bipartite response regulators"/>
    <property type="match status" value="1"/>
</dbReference>
<evidence type="ECO:0000256" key="1">
    <source>
        <dbReference type="ARBA" id="ARBA00023015"/>
    </source>
</evidence>
<accession>A0A6J4SID0</accession>
<dbReference type="PANTHER" id="PTHR43214">
    <property type="entry name" value="TWO-COMPONENT RESPONSE REGULATOR"/>
    <property type="match status" value="1"/>
</dbReference>
<dbReference type="InterPro" id="IPR039420">
    <property type="entry name" value="WalR-like"/>
</dbReference>
<evidence type="ECO:0000259" key="4">
    <source>
        <dbReference type="PROSITE" id="PS50043"/>
    </source>
</evidence>
<dbReference type="InterPro" id="IPR016032">
    <property type="entry name" value="Sig_transdc_resp-reg_C-effctor"/>
</dbReference>
<keyword evidence="2" id="KW-0238">DNA-binding</keyword>
<dbReference type="CDD" id="cd06170">
    <property type="entry name" value="LuxR_C_like"/>
    <property type="match status" value="1"/>
</dbReference>
<gene>
    <name evidence="5" type="ORF">AVDCRST_MAG53-1897</name>
</gene>
<name>A0A6J4SID0_9ACTN</name>
<dbReference type="Gene3D" id="1.10.10.10">
    <property type="entry name" value="Winged helix-like DNA-binding domain superfamily/Winged helix DNA-binding domain"/>
    <property type="match status" value="1"/>
</dbReference>
<evidence type="ECO:0000256" key="2">
    <source>
        <dbReference type="ARBA" id="ARBA00023125"/>
    </source>
</evidence>
<dbReference type="PANTHER" id="PTHR43214:SF24">
    <property type="entry name" value="TRANSCRIPTIONAL REGULATORY PROTEIN NARL-RELATED"/>
    <property type="match status" value="1"/>
</dbReference>
<evidence type="ECO:0000256" key="3">
    <source>
        <dbReference type="ARBA" id="ARBA00023163"/>
    </source>
</evidence>
<proteinExistence type="predicted"/>
<evidence type="ECO:0000313" key="5">
    <source>
        <dbReference type="EMBL" id="CAA9500136.1"/>
    </source>
</evidence>
<dbReference type="GO" id="GO:0003677">
    <property type="term" value="F:DNA binding"/>
    <property type="evidence" value="ECO:0007669"/>
    <property type="project" value="UniProtKB-KW"/>
</dbReference>
<organism evidence="5">
    <name type="scientific">uncultured Solirubrobacteraceae bacterium</name>
    <dbReference type="NCBI Taxonomy" id="1162706"/>
    <lineage>
        <taxon>Bacteria</taxon>
        <taxon>Bacillati</taxon>
        <taxon>Actinomycetota</taxon>
        <taxon>Thermoleophilia</taxon>
        <taxon>Solirubrobacterales</taxon>
        <taxon>Solirubrobacteraceae</taxon>
        <taxon>environmental samples</taxon>
    </lineage>
</organism>
<reference evidence="5" key="1">
    <citation type="submission" date="2020-02" db="EMBL/GenBank/DDBJ databases">
        <authorList>
            <person name="Meier V. D."/>
        </authorList>
    </citation>
    <scope>NUCLEOTIDE SEQUENCE</scope>
    <source>
        <strain evidence="5">AVDCRST_MAG53</strain>
    </source>
</reference>
<sequence>MRSAETQLTPRQHQILGLMAEGLSNGGIAHRLHVSEKTVVQHCSNIYAALGLEPSAEEHRRVLAVVRHLRDAHPEPHAAGRPG</sequence>
<dbReference type="PRINTS" id="PR00038">
    <property type="entry name" value="HTHLUXR"/>
</dbReference>